<dbReference type="AlphaFoldDB" id="A0A645A956"/>
<evidence type="ECO:0000313" key="2">
    <source>
        <dbReference type="EMBL" id="MPM49446.1"/>
    </source>
</evidence>
<organism evidence="2">
    <name type="scientific">bioreactor metagenome</name>
    <dbReference type="NCBI Taxonomy" id="1076179"/>
    <lineage>
        <taxon>unclassified sequences</taxon>
        <taxon>metagenomes</taxon>
        <taxon>ecological metagenomes</taxon>
    </lineage>
</organism>
<dbReference type="EMBL" id="VSSQ01012528">
    <property type="protein sequence ID" value="MPM49446.1"/>
    <property type="molecule type" value="Genomic_DNA"/>
</dbReference>
<feature type="compositionally biased region" description="Basic and acidic residues" evidence="1">
    <location>
        <begin position="55"/>
        <end position="69"/>
    </location>
</feature>
<evidence type="ECO:0000256" key="1">
    <source>
        <dbReference type="SAM" id="MobiDB-lite"/>
    </source>
</evidence>
<feature type="region of interest" description="Disordered" evidence="1">
    <location>
        <begin position="48"/>
        <end position="69"/>
    </location>
</feature>
<reference evidence="2" key="1">
    <citation type="submission" date="2019-08" db="EMBL/GenBank/DDBJ databases">
        <authorList>
            <person name="Kucharzyk K."/>
            <person name="Murdoch R.W."/>
            <person name="Higgins S."/>
            <person name="Loffler F."/>
        </authorList>
    </citation>
    <scope>NUCLEOTIDE SEQUENCE</scope>
</reference>
<comment type="caution">
    <text evidence="2">The sequence shown here is derived from an EMBL/GenBank/DDBJ whole genome shotgun (WGS) entry which is preliminary data.</text>
</comment>
<proteinExistence type="predicted"/>
<protein>
    <submittedName>
        <fullName evidence="2">Uncharacterized protein</fullName>
    </submittedName>
</protein>
<accession>A0A645A956</accession>
<name>A0A645A956_9ZZZZ</name>
<sequence>MPAAQYYADEQAQCDTGHKPGDLDPKQVALTFISQYFGHEGVTLGSVTVGSVPPTEKKPLATADLNRDDRPETLRLDKSNMDIDKGDFVTLRVYDSTGKALWSEDAGLSHAGWNSLFLTELDGAPYLLRYNPGMWQGSCVYTYTLFTLEDGKEKDFLTKTLSFDINGTKPFDVPAMITFADEVNALLQKSTLLISSEGGGYSFGPTPADSFYERYSWLDGEPSLYTADDDLKTRLDKYSAHAVENLIKS</sequence>
<gene>
    <name evidence="2" type="ORF">SDC9_96176</name>
</gene>